<accession>A0A0F9Q3K5</accession>
<dbReference type="AlphaFoldDB" id="A0A0F9Q3K5"/>
<comment type="caution">
    <text evidence="1">The sequence shown here is derived from an EMBL/GenBank/DDBJ whole genome shotgun (WGS) entry which is preliminary data.</text>
</comment>
<proteinExistence type="predicted"/>
<evidence type="ECO:0000313" key="1">
    <source>
        <dbReference type="EMBL" id="KKN07816.1"/>
    </source>
</evidence>
<protein>
    <submittedName>
        <fullName evidence="1">Uncharacterized protein</fullName>
    </submittedName>
</protein>
<sequence length="166" mass="19491">MTNKRRKFERNQPAIRRAVISSIGRKGGILHGARAQNAQLPRFLERKTKDYDIFVRRPQIRAKALEMKLDKLFRGDFFRVKKGKSKVISVSKVVDNINNESIVDFARPSRKVTTKVISGIRVATLKDQKDRAIKNLTDPNARFRRDKDREFLERIREFEKLRGRKL</sequence>
<gene>
    <name evidence="1" type="ORF">LCGC14_1063090</name>
</gene>
<reference evidence="1" key="1">
    <citation type="journal article" date="2015" name="Nature">
        <title>Complex archaea that bridge the gap between prokaryotes and eukaryotes.</title>
        <authorList>
            <person name="Spang A."/>
            <person name="Saw J.H."/>
            <person name="Jorgensen S.L."/>
            <person name="Zaremba-Niedzwiedzka K."/>
            <person name="Martijn J."/>
            <person name="Lind A.E."/>
            <person name="van Eijk R."/>
            <person name="Schleper C."/>
            <person name="Guy L."/>
            <person name="Ettema T.J."/>
        </authorList>
    </citation>
    <scope>NUCLEOTIDE SEQUENCE</scope>
</reference>
<dbReference type="EMBL" id="LAZR01004523">
    <property type="protein sequence ID" value="KKN07816.1"/>
    <property type="molecule type" value="Genomic_DNA"/>
</dbReference>
<organism evidence="1">
    <name type="scientific">marine sediment metagenome</name>
    <dbReference type="NCBI Taxonomy" id="412755"/>
    <lineage>
        <taxon>unclassified sequences</taxon>
        <taxon>metagenomes</taxon>
        <taxon>ecological metagenomes</taxon>
    </lineage>
</organism>
<name>A0A0F9Q3K5_9ZZZZ</name>